<dbReference type="Proteomes" id="UP000646548">
    <property type="component" value="Unassembled WGS sequence"/>
</dbReference>
<accession>A0A834BTE4</accession>
<gene>
    <name evidence="2" type="ORF">FQA47_025045</name>
</gene>
<name>A0A834BTE4_ORYME</name>
<feature type="region of interest" description="Disordered" evidence="1">
    <location>
        <begin position="23"/>
        <end position="45"/>
    </location>
</feature>
<evidence type="ECO:0000313" key="2">
    <source>
        <dbReference type="EMBL" id="KAF6715163.1"/>
    </source>
</evidence>
<dbReference type="EMBL" id="WKFB01001149">
    <property type="protein sequence ID" value="KAF6715163.1"/>
    <property type="molecule type" value="Genomic_DNA"/>
</dbReference>
<sequence length="117" mass="12934">MASVVFCSLSVIWTGIPPRTLQDQTENWDGNAGVGGRPDPKQPGLVDGPAQLRRLLVIESPINTASRFEVFSCKTLLMTQQILEEKEKKDNSSVSLFNCLFTNNFKPLTSLQDSNCC</sequence>
<evidence type="ECO:0000313" key="3">
    <source>
        <dbReference type="Proteomes" id="UP000646548"/>
    </source>
</evidence>
<organism evidence="2 3">
    <name type="scientific">Oryzias melastigma</name>
    <name type="common">Marine medaka</name>
    <dbReference type="NCBI Taxonomy" id="30732"/>
    <lineage>
        <taxon>Eukaryota</taxon>
        <taxon>Metazoa</taxon>
        <taxon>Chordata</taxon>
        <taxon>Craniata</taxon>
        <taxon>Vertebrata</taxon>
        <taxon>Euteleostomi</taxon>
        <taxon>Actinopterygii</taxon>
        <taxon>Neopterygii</taxon>
        <taxon>Teleostei</taxon>
        <taxon>Neoteleostei</taxon>
        <taxon>Acanthomorphata</taxon>
        <taxon>Ovalentaria</taxon>
        <taxon>Atherinomorphae</taxon>
        <taxon>Beloniformes</taxon>
        <taxon>Adrianichthyidae</taxon>
        <taxon>Oryziinae</taxon>
        <taxon>Oryzias</taxon>
    </lineage>
</organism>
<evidence type="ECO:0000256" key="1">
    <source>
        <dbReference type="SAM" id="MobiDB-lite"/>
    </source>
</evidence>
<proteinExistence type="predicted"/>
<protein>
    <submittedName>
        <fullName evidence="2">Uncharacterized protein</fullName>
    </submittedName>
</protein>
<reference evidence="2" key="1">
    <citation type="journal article" name="BMC Genomics">
        <title>Long-read sequencing and de novo genome assembly of marine medaka (Oryzias melastigma).</title>
        <authorList>
            <person name="Liang P."/>
            <person name="Saqib H.S.A."/>
            <person name="Ni X."/>
            <person name="Shen Y."/>
        </authorList>
    </citation>
    <scope>NUCLEOTIDE SEQUENCE</scope>
    <source>
        <strain evidence="2">Bigg-433</strain>
    </source>
</reference>
<comment type="caution">
    <text evidence="2">The sequence shown here is derived from an EMBL/GenBank/DDBJ whole genome shotgun (WGS) entry which is preliminary data.</text>
</comment>
<dbReference type="AlphaFoldDB" id="A0A834BTE4"/>